<comment type="similarity">
    <text evidence="2 14">In the C-terminal section; belongs to the peptidase M41 family.</text>
</comment>
<comment type="function">
    <text evidence="14">Acts as a processive, ATP-dependent zinc metallopeptidase for both cytoplasmic and membrane proteins. Plays a role in the quality control of integral membrane proteins.</text>
</comment>
<evidence type="ECO:0000256" key="12">
    <source>
        <dbReference type="ARBA" id="ARBA00023049"/>
    </source>
</evidence>
<evidence type="ECO:0000256" key="2">
    <source>
        <dbReference type="ARBA" id="ARBA00010044"/>
    </source>
</evidence>
<evidence type="ECO:0000256" key="4">
    <source>
        <dbReference type="ARBA" id="ARBA00022670"/>
    </source>
</evidence>
<dbReference type="Pfam" id="PF17862">
    <property type="entry name" value="AAA_lid_3"/>
    <property type="match status" value="1"/>
</dbReference>
<keyword evidence="8 14" id="KW-0378">Hydrolase</keyword>
<dbReference type="SUPFAM" id="SSF52540">
    <property type="entry name" value="P-loop containing nucleoside triphosphate hydrolases"/>
    <property type="match status" value="1"/>
</dbReference>
<comment type="similarity">
    <text evidence="15">Belongs to the AAA ATPase family.</text>
</comment>
<dbReference type="Pfam" id="PF01434">
    <property type="entry name" value="Peptidase_M41"/>
    <property type="match status" value="1"/>
</dbReference>
<dbReference type="Gene3D" id="3.40.50.300">
    <property type="entry name" value="P-loop containing nucleotide triphosphate hydrolases"/>
    <property type="match status" value="1"/>
</dbReference>
<evidence type="ECO:0000256" key="1">
    <source>
        <dbReference type="ARBA" id="ARBA00004370"/>
    </source>
</evidence>
<evidence type="ECO:0000256" key="10">
    <source>
        <dbReference type="ARBA" id="ARBA00022840"/>
    </source>
</evidence>
<dbReference type="Gene3D" id="1.10.8.60">
    <property type="match status" value="1"/>
</dbReference>
<keyword evidence="12 14" id="KW-0482">Metalloprotease</keyword>
<evidence type="ECO:0000256" key="9">
    <source>
        <dbReference type="ARBA" id="ARBA00022833"/>
    </source>
</evidence>
<keyword evidence="10 14" id="KW-0067">ATP-binding</keyword>
<dbReference type="InterPro" id="IPR000642">
    <property type="entry name" value="Peptidase_M41"/>
</dbReference>
<feature type="binding site" evidence="14">
    <location>
        <position position="430"/>
    </location>
    <ligand>
        <name>Zn(2+)</name>
        <dbReference type="ChEBI" id="CHEBI:29105"/>
        <note>catalytic</note>
    </ligand>
</feature>
<dbReference type="SUPFAM" id="SSF140990">
    <property type="entry name" value="FtsH protease domain-like"/>
    <property type="match status" value="1"/>
</dbReference>
<feature type="transmembrane region" description="Helical" evidence="14">
    <location>
        <begin position="6"/>
        <end position="32"/>
    </location>
</feature>
<feature type="binding site" evidence="14">
    <location>
        <position position="434"/>
    </location>
    <ligand>
        <name>Zn(2+)</name>
        <dbReference type="ChEBI" id="CHEBI:29105"/>
        <note>catalytic</note>
    </ligand>
</feature>
<feature type="domain" description="AAA+ ATPase" evidence="16">
    <location>
        <begin position="199"/>
        <end position="339"/>
    </location>
</feature>
<evidence type="ECO:0000313" key="18">
    <source>
        <dbReference type="Proteomes" id="UP001205861"/>
    </source>
</evidence>
<dbReference type="InterPro" id="IPR027417">
    <property type="entry name" value="P-loop_NTPase"/>
</dbReference>
<evidence type="ECO:0000256" key="15">
    <source>
        <dbReference type="RuleBase" id="RU003651"/>
    </source>
</evidence>
<dbReference type="EMBL" id="JANUGV010000001">
    <property type="protein sequence ID" value="MCS0607236.1"/>
    <property type="molecule type" value="Genomic_DNA"/>
</dbReference>
<dbReference type="Pfam" id="PF00004">
    <property type="entry name" value="AAA"/>
    <property type="match status" value="1"/>
</dbReference>
<dbReference type="PANTHER" id="PTHR23076">
    <property type="entry name" value="METALLOPROTEASE M41 FTSH"/>
    <property type="match status" value="1"/>
</dbReference>
<protein>
    <recommendedName>
        <fullName evidence="14">ATP-dependent zinc metalloprotease FtsH</fullName>
        <ecNumber evidence="14">3.4.24.-</ecNumber>
    </recommendedName>
</protein>
<keyword evidence="9 14" id="KW-0862">Zinc</keyword>
<dbReference type="Pfam" id="PF06480">
    <property type="entry name" value="FtsH_ext"/>
    <property type="match status" value="1"/>
</dbReference>
<keyword evidence="5 14" id="KW-0812">Transmembrane</keyword>
<dbReference type="InterPro" id="IPR011546">
    <property type="entry name" value="Pept_M41_FtsH_extracell"/>
</dbReference>
<evidence type="ECO:0000256" key="5">
    <source>
        <dbReference type="ARBA" id="ARBA00022692"/>
    </source>
</evidence>
<dbReference type="InterPro" id="IPR037219">
    <property type="entry name" value="Peptidase_M41-like"/>
</dbReference>
<dbReference type="InterPro" id="IPR003593">
    <property type="entry name" value="AAA+_ATPase"/>
</dbReference>
<organism evidence="17 18">
    <name type="scientific">Massilia solisilvae</name>
    <dbReference type="NCBI Taxonomy" id="1811225"/>
    <lineage>
        <taxon>Bacteria</taxon>
        <taxon>Pseudomonadati</taxon>
        <taxon>Pseudomonadota</taxon>
        <taxon>Betaproteobacteria</taxon>
        <taxon>Burkholderiales</taxon>
        <taxon>Oxalobacteraceae</taxon>
        <taxon>Telluria group</taxon>
        <taxon>Massilia</taxon>
    </lineage>
</organism>
<dbReference type="EC" id="3.4.24.-" evidence="14"/>
<evidence type="ECO:0000256" key="8">
    <source>
        <dbReference type="ARBA" id="ARBA00022801"/>
    </source>
</evidence>
<reference evidence="17 18" key="1">
    <citation type="submission" date="2022-08" db="EMBL/GenBank/DDBJ databases">
        <title>Reclassification of Massilia species as members of the genera Telluria, Duganella, Pseudoduganella, Mokoshia gen. nov. and Zemynaea gen. nov. using orthogonal and non-orthogonal genome-based approaches.</title>
        <authorList>
            <person name="Bowman J.P."/>
        </authorList>
    </citation>
    <scope>NUCLEOTIDE SEQUENCE [LARGE SCALE GENOMIC DNA]</scope>
    <source>
        <strain evidence="17 18">JCM 31607</strain>
    </source>
</reference>
<comment type="cofactor">
    <cofactor evidence="14">
        <name>Zn(2+)</name>
        <dbReference type="ChEBI" id="CHEBI:29105"/>
    </cofactor>
    <text evidence="14">Binds 1 zinc ion per subunit.</text>
</comment>
<feature type="binding site" evidence="14">
    <location>
        <begin position="207"/>
        <end position="214"/>
    </location>
    <ligand>
        <name>ATP</name>
        <dbReference type="ChEBI" id="CHEBI:30616"/>
    </ligand>
</feature>
<dbReference type="InterPro" id="IPR003960">
    <property type="entry name" value="ATPase_AAA_CS"/>
</dbReference>
<keyword evidence="13 14" id="KW-0472">Membrane</keyword>
<sequence length="625" mass="68300">MRPALWYWLLGLVIFVLFQSVAGLMSTAPIAYSDFKQLLAAGKVNEVQISDTTITGSLKPGGLEAFLPKDKAETIKCSPDGGCPFSTVRVTDPDLVSDLEAQKVRYVGQVKSEWLSTLLAWVFPVLLLFWLWGSVAKRGGMMAGGLFDIGKSKARVYVQSKTGVTFNDVAGIDEAKEELIEIVEFLKNPQRYRRLGGKIPKGVLIVGAPGTGKTLLAKALAGEAGVPFFSISGSEFVEMFVGVGAARVRDMFTQAEKSAPCIIFIDELDALGRARGVGGTVSGYNEQEQTLNQLLVEMDGFDTNKGVIILAATNRPEILDPALLRPGRFDRHITLDRPDLKGRQKILAVHTRSVTVAHDVDLEEIAARTAGLAGADLANLVNEAALLAARRGKQAVDMHDFDEAADRVIAGLEKKSRVMNPMEKETVAYHEAGHALTAEYRRNADRVAKISIIPRGVAALGYTQQLPTEDRYLLKKSELLDRLDVFLGGRVAEEIVFGDMSTGAQNDLQMATDMARHMVTQYGMSQRLGIATFEQPNPSPLYPGALGERLPYSERTAQGIDQEIATLLSEAHERVRQTLLEKRELLDVLAHTLLEHETVDRAALDRLISEHSVEAPVRRVRSSGG</sequence>
<keyword evidence="3 14" id="KW-1003">Cell membrane</keyword>
<proteinExistence type="inferred from homology"/>
<evidence type="ECO:0000256" key="11">
    <source>
        <dbReference type="ARBA" id="ARBA00022989"/>
    </source>
</evidence>
<keyword evidence="7 14" id="KW-0547">Nucleotide-binding</keyword>
<feature type="binding site" evidence="14">
    <location>
        <position position="507"/>
    </location>
    <ligand>
        <name>Zn(2+)</name>
        <dbReference type="ChEBI" id="CHEBI:29105"/>
        <note>catalytic</note>
    </ligand>
</feature>
<comment type="caution">
    <text evidence="17">The sequence shown here is derived from an EMBL/GenBank/DDBJ whole genome shotgun (WGS) entry which is preliminary data.</text>
</comment>
<dbReference type="InterPro" id="IPR005936">
    <property type="entry name" value="FtsH"/>
</dbReference>
<dbReference type="PANTHER" id="PTHR23076:SF97">
    <property type="entry name" value="ATP-DEPENDENT ZINC METALLOPROTEASE YME1L1"/>
    <property type="match status" value="1"/>
</dbReference>
<dbReference type="Proteomes" id="UP001205861">
    <property type="component" value="Unassembled WGS sequence"/>
</dbReference>
<comment type="subunit">
    <text evidence="14">Homohexamer.</text>
</comment>
<dbReference type="NCBIfam" id="TIGR01241">
    <property type="entry name" value="FtsH_fam"/>
    <property type="match status" value="1"/>
</dbReference>
<evidence type="ECO:0000259" key="16">
    <source>
        <dbReference type="SMART" id="SM00382"/>
    </source>
</evidence>
<dbReference type="GO" id="GO:0008237">
    <property type="term" value="F:metallopeptidase activity"/>
    <property type="evidence" value="ECO:0007669"/>
    <property type="project" value="UniProtKB-KW"/>
</dbReference>
<keyword evidence="6 14" id="KW-0479">Metal-binding</keyword>
<evidence type="ECO:0000313" key="17">
    <source>
        <dbReference type="EMBL" id="MCS0607236.1"/>
    </source>
</evidence>
<feature type="active site" evidence="14">
    <location>
        <position position="431"/>
    </location>
</feature>
<feature type="transmembrane region" description="Helical" evidence="14">
    <location>
        <begin position="114"/>
        <end position="132"/>
    </location>
</feature>
<dbReference type="CDD" id="cd19501">
    <property type="entry name" value="RecA-like_FtsH"/>
    <property type="match status" value="1"/>
</dbReference>
<evidence type="ECO:0000256" key="14">
    <source>
        <dbReference type="HAMAP-Rule" id="MF_01458"/>
    </source>
</evidence>
<dbReference type="PROSITE" id="PS00674">
    <property type="entry name" value="AAA"/>
    <property type="match status" value="1"/>
</dbReference>
<keyword evidence="11 14" id="KW-1133">Transmembrane helix</keyword>
<dbReference type="InterPro" id="IPR003959">
    <property type="entry name" value="ATPase_AAA_core"/>
</dbReference>
<keyword evidence="18" id="KW-1185">Reference proteome</keyword>
<evidence type="ECO:0000256" key="6">
    <source>
        <dbReference type="ARBA" id="ARBA00022723"/>
    </source>
</evidence>
<gene>
    <name evidence="14 17" type="primary">ftsH</name>
    <name evidence="17" type="ORF">NX773_03520</name>
</gene>
<dbReference type="RefSeq" id="WP_258855837.1">
    <property type="nucleotide sequence ID" value="NZ_JANUGV010000001.1"/>
</dbReference>
<evidence type="ECO:0000256" key="13">
    <source>
        <dbReference type="ARBA" id="ARBA00023136"/>
    </source>
</evidence>
<dbReference type="Gene3D" id="1.20.58.760">
    <property type="entry name" value="Peptidase M41"/>
    <property type="match status" value="1"/>
</dbReference>
<dbReference type="InterPro" id="IPR041569">
    <property type="entry name" value="AAA_lid_3"/>
</dbReference>
<dbReference type="SMART" id="SM00382">
    <property type="entry name" value="AAA"/>
    <property type="match status" value="1"/>
</dbReference>
<dbReference type="Gene3D" id="3.30.720.210">
    <property type="match status" value="1"/>
</dbReference>
<dbReference type="HAMAP" id="MF_01458">
    <property type="entry name" value="FtsH"/>
    <property type="match status" value="1"/>
</dbReference>
<keyword evidence="4 14" id="KW-0645">Protease</keyword>
<evidence type="ECO:0000256" key="7">
    <source>
        <dbReference type="ARBA" id="ARBA00022741"/>
    </source>
</evidence>
<name>A0ABT2BFE1_9BURK</name>
<comment type="similarity">
    <text evidence="14">In the central section; belongs to the AAA ATPase family.</text>
</comment>
<comment type="subcellular location">
    <subcellularLocation>
        <location evidence="14">Cell membrane</location>
        <topology evidence="14">Multi-pass membrane protein</topology>
        <orientation evidence="14">Cytoplasmic side</orientation>
    </subcellularLocation>
    <subcellularLocation>
        <location evidence="1">Membrane</location>
    </subcellularLocation>
</comment>
<evidence type="ECO:0000256" key="3">
    <source>
        <dbReference type="ARBA" id="ARBA00022475"/>
    </source>
</evidence>
<accession>A0ABT2BFE1</accession>